<dbReference type="GeneID" id="101854831"/>
<dbReference type="PANTHER" id="PTHR21694">
    <property type="entry name" value="COILED-COIL DOMAIN-CONTAINING PROTEIN 63"/>
    <property type="match status" value="1"/>
</dbReference>
<dbReference type="PANTHER" id="PTHR21694:SF18">
    <property type="entry name" value="COILED-COIL DOMAIN-CONTAINING PROTEIN 63"/>
    <property type="match status" value="1"/>
</dbReference>
<dbReference type="InterPro" id="IPR049258">
    <property type="entry name" value="ODAD1_CC"/>
</dbReference>
<feature type="domain" description="ODAD1 central coiled coil region" evidence="3">
    <location>
        <begin position="146"/>
        <end position="418"/>
    </location>
</feature>
<accession>A0ABM1ABD7</accession>
<name>A0ABM1ABD7_APLCA</name>
<dbReference type="Pfam" id="PF21773">
    <property type="entry name" value="ODAD1_CC"/>
    <property type="match status" value="1"/>
</dbReference>
<feature type="coiled-coil region" evidence="2">
    <location>
        <begin position="180"/>
        <end position="235"/>
    </location>
</feature>
<dbReference type="RefSeq" id="XP_012944458.1">
    <property type="nucleotide sequence ID" value="XM_013089004.1"/>
</dbReference>
<evidence type="ECO:0000256" key="2">
    <source>
        <dbReference type="SAM" id="Coils"/>
    </source>
</evidence>
<evidence type="ECO:0000313" key="5">
    <source>
        <dbReference type="RefSeq" id="XP_012944458.1"/>
    </source>
</evidence>
<proteinExistence type="predicted"/>
<dbReference type="InterPro" id="IPR051876">
    <property type="entry name" value="ODA-DC/CCD"/>
</dbReference>
<reference evidence="5" key="1">
    <citation type="submission" date="2025-08" db="UniProtKB">
        <authorList>
            <consortium name="RefSeq"/>
        </authorList>
    </citation>
    <scope>IDENTIFICATION</scope>
</reference>
<dbReference type="Proteomes" id="UP000694888">
    <property type="component" value="Unplaced"/>
</dbReference>
<keyword evidence="1 2" id="KW-0175">Coiled coil</keyword>
<evidence type="ECO:0000256" key="1">
    <source>
        <dbReference type="ARBA" id="ARBA00023054"/>
    </source>
</evidence>
<sequence>MDISEMIEKEKKRQELVADEKVKAKLRRQIYIFNKEKASFTRRTAHEINKQRRCLSLLEKEKDTELDNFLAMRSHATEIKYKREKGVVTDLVKTTDVVRSLLEQEKGNTRSLGKQLDNLTRETWDTKRKTTEMTMEQAKARVPCPKTMDNRIEWSSGKFHLQLAKNRELQQKIDSAIFIREIYRKEETRLQAEVEKINEKISHILVETSEIYEKRERAEATKVKVKDHLNKVRDKFEREMQVMSLSLSEDKKMETFMRTKHKDVTQYLRHQREVEMQKVETMSRQKDEFTKAFDEIKKATGKKDINQIIHDFIEAEEDNFAIFLHIGELLDENEELRDGIHEMTEHNVLLEDEQLVADRQRVDDIKASEARIIEYQQKSEACKGRLKQNDGVIQAYVDDMRKIMEILNIDGEQLQDYLSPEGQVLDRHILDVMTIIETAVGELLKDYYMVELATRALTANKQELTADEVMLTRKPSIQIEPRAPPKTVTVSALRDKEEIGPHEALTHDEVKDVVVKTLLDTAKTGDVTHPSGTGGNAPKL</sequence>
<evidence type="ECO:0000313" key="4">
    <source>
        <dbReference type="Proteomes" id="UP000694888"/>
    </source>
</evidence>
<keyword evidence="4" id="KW-1185">Reference proteome</keyword>
<organism evidence="4 5">
    <name type="scientific">Aplysia californica</name>
    <name type="common">California sea hare</name>
    <dbReference type="NCBI Taxonomy" id="6500"/>
    <lineage>
        <taxon>Eukaryota</taxon>
        <taxon>Metazoa</taxon>
        <taxon>Spiralia</taxon>
        <taxon>Lophotrochozoa</taxon>
        <taxon>Mollusca</taxon>
        <taxon>Gastropoda</taxon>
        <taxon>Heterobranchia</taxon>
        <taxon>Euthyneura</taxon>
        <taxon>Tectipleura</taxon>
        <taxon>Aplysiida</taxon>
        <taxon>Aplysioidea</taxon>
        <taxon>Aplysiidae</taxon>
        <taxon>Aplysia</taxon>
    </lineage>
</organism>
<protein>
    <submittedName>
        <fullName evidence="5">Outer dynein arm protein 1</fullName>
    </submittedName>
</protein>
<evidence type="ECO:0000259" key="3">
    <source>
        <dbReference type="Pfam" id="PF21773"/>
    </source>
</evidence>
<gene>
    <name evidence="5" type="primary">LOC101854831</name>
</gene>